<dbReference type="FunFam" id="3.30.470.20:FF:000001">
    <property type="entry name" value="Carbamoyl-phosphate synthase large chain"/>
    <property type="match status" value="1"/>
</dbReference>
<dbReference type="GO" id="GO:0004088">
    <property type="term" value="F:carbamoyl-phosphate synthase (glutamine-hydrolyzing) activity"/>
    <property type="evidence" value="ECO:0007669"/>
    <property type="project" value="UniProtKB-UniRule"/>
</dbReference>
<evidence type="ECO:0000313" key="19">
    <source>
        <dbReference type="EMBL" id="QSX07760.1"/>
    </source>
</evidence>
<comment type="domain">
    <text evidence="16">The large subunit is composed of 2 ATP-grasp domains that are involved in binding the 2 ATP molecules needed for carbamoyl phosphate synthesis. The N-terminal ATP-grasp domain (referred to as the carboxyphosphate synthetic component) catalyzes the ATP-dependent phosphorylation of hydrogencarbonate to carboxyphosphate and the subsequent nucleophilic attack by ammonia to form a carbamate intermediate. The C-terminal ATP-grasp domain (referred to as the carbamoyl phosphate synthetic component) then catalyzes the phosphorylation of carbamate with the second ATP to form the end product carbamoyl phosphate. The reactive and unstable enzyme intermediates are sequentially channeled from one active site to the next through the interior of the protein over a distance of at least 96 A.</text>
</comment>
<feature type="binding site" evidence="16">
    <location>
        <position position="298"/>
    </location>
    <ligand>
        <name>ATP</name>
        <dbReference type="ChEBI" id="CHEBI:30616"/>
        <label>1</label>
    </ligand>
</feature>
<feature type="binding site" evidence="16">
    <location>
        <position position="208"/>
    </location>
    <ligand>
        <name>ATP</name>
        <dbReference type="ChEBI" id="CHEBI:30616"/>
        <label>1</label>
    </ligand>
</feature>
<dbReference type="CDD" id="cd01424">
    <property type="entry name" value="MGS_CPS_II"/>
    <property type="match status" value="1"/>
</dbReference>
<feature type="binding site" evidence="16">
    <location>
        <position position="242"/>
    </location>
    <ligand>
        <name>ATP</name>
        <dbReference type="ChEBI" id="CHEBI:30616"/>
        <label>1</label>
    </ligand>
</feature>
<comment type="subunit">
    <text evidence="16">Composed of two chains; the small (or glutamine) chain promotes the hydrolysis of glutamine to ammonia, which is used by the large (or ammonia) chain to synthesize carbamoyl phosphate. Tetramer of heterodimers (alpha,beta)4.</text>
</comment>
<dbReference type="NCBIfam" id="NF009455">
    <property type="entry name" value="PRK12815.1"/>
    <property type="match status" value="1"/>
</dbReference>
<feature type="binding site" evidence="16">
    <location>
        <position position="835"/>
    </location>
    <ligand>
        <name>ATP</name>
        <dbReference type="ChEBI" id="CHEBI:30616"/>
        <label>2</label>
    </ligand>
</feature>
<dbReference type="InterPro" id="IPR005479">
    <property type="entry name" value="CPAse_ATP-bd"/>
</dbReference>
<dbReference type="Gene3D" id="3.40.50.1380">
    <property type="entry name" value="Methylglyoxal synthase-like domain"/>
    <property type="match status" value="1"/>
</dbReference>
<evidence type="ECO:0000256" key="1">
    <source>
        <dbReference type="ARBA" id="ARBA00001936"/>
    </source>
</evidence>
<evidence type="ECO:0000313" key="20">
    <source>
        <dbReference type="Proteomes" id="UP000663499"/>
    </source>
</evidence>
<feature type="binding site" evidence="16">
    <location>
        <position position="298"/>
    </location>
    <ligand>
        <name>Mg(2+)</name>
        <dbReference type="ChEBI" id="CHEBI:18420"/>
        <label>2</label>
    </ligand>
</feature>
<dbReference type="PRINTS" id="PR00098">
    <property type="entry name" value="CPSASE"/>
</dbReference>
<feature type="binding site" evidence="16">
    <location>
        <position position="284"/>
    </location>
    <ligand>
        <name>ATP</name>
        <dbReference type="ChEBI" id="CHEBI:30616"/>
        <label>1</label>
    </ligand>
</feature>
<dbReference type="Pfam" id="PF02787">
    <property type="entry name" value="CPSase_L_D3"/>
    <property type="match status" value="1"/>
</dbReference>
<keyword evidence="11" id="KW-0460">Magnesium</keyword>
<comment type="pathway">
    <text evidence="2 16">Amino-acid biosynthesis; L-arginine biosynthesis; carbamoyl phosphate from bicarbonate: step 1/1.</text>
</comment>
<gene>
    <name evidence="16 19" type="primary">carB</name>
    <name evidence="19" type="ORF">J0B03_08000</name>
</gene>
<feature type="region of interest" description="Allosteric domain" evidence="16">
    <location>
        <begin position="933"/>
        <end position="1071"/>
    </location>
</feature>
<evidence type="ECO:0000256" key="2">
    <source>
        <dbReference type="ARBA" id="ARBA00005077"/>
    </source>
</evidence>
<dbReference type="Gene3D" id="3.30.470.20">
    <property type="entry name" value="ATP-grasp fold, B domain"/>
    <property type="match status" value="2"/>
</dbReference>
<sequence length="1071" mass="119171">MPKREDIKKVLVIGSGPIVIGQAAEFDYSGAQACQSLKEEGVEVVLVNSNPATIMTDREVADKVYIEPITLEYVEKVIARERPDSLLAGMGGQTGLNMAIELYDAGILDKYGIKVIGTSIPSIKKGEDREEFRALMEEIGQPVIESITVGSLEDAKNYAAKIGYPVVVRPAYTLGGSGGGIADTEEELLAIAQRGLQLSRVRQVLVEKSIKGWKEIEYEVMRDAKGNCITVCNMENIDPVGIHTGDSIVVAPSQTLGDKEYQMLRKASLDILEAVGIEGGCNVQLALDPHSFQYAIIEINPRVSRSSALASKATGYPIAKVAAKIALGLGLDEIENAVTKKTFACFEPSLDYVVIKIPKWPFDKFYNADRKLGTKMMATGEIMAIGNNFESAFLKGLRSLEIKKYALDHADAAQMDLAHLKEKVMYPNDERMFYLAQLLRLGYDMDKLSKDTGMDMFFLDKIKGIVDLEEELKEMAPEALSRDHLFMLKQKGFSDKGIADLIGVDPNHIYELRQMYNMKPSYKMVDTCAGEFEAMTPYYYSTYDEEDEVAIRPGRKVVVIGSGPIRIGQGIEFDYCTVHCVKALREMGIETIVINNNPETVSTDFNISDKLYFEPLTEEDTLNIIEKEKPDGVILQFGGQTAIKLAKFFQEKKVPILGTGPRAIDESEDREKFEEILEQLDIARPRGKAVWNLEEGVAWAGELTYPVLVRPSYVLGGQGMEICHHVSELEFYLKDAFAKDHKNPVLIDKYIDGMELEVDAICDGEEVLIPGIMEHLERAGIHSGDSISIYPPIHVSSEIKEKIEAYTRNVAKALRVKGMINIQFIEKDKELYIIEVNPRSSRTVPYISKVTGLPVVDIATRVLLGEKLDDMAYGTGVYPESNKTCVKIPVFSTEKLPKVEASLGPEMRSTGEVLGVGVTYKEALYKGFIAAGMDLSHRKRNVVLTLRPKDKEAFMPLVRKMADLDYTFYATENTAKRLAEDGIEAHTVHKIKEGYPTIIDTIREQDIDLVFNTPTKGNDAKRDGFAIRRTAIEASVELISNMDKAVALIDLLHDRISEDATDIYELSEYGK</sequence>
<feature type="binding site" evidence="16">
    <location>
        <position position="298"/>
    </location>
    <ligand>
        <name>Mn(2+)</name>
        <dbReference type="ChEBI" id="CHEBI:29035"/>
        <label>1</label>
    </ligand>
</feature>
<feature type="binding site" evidence="16">
    <location>
        <position position="781"/>
    </location>
    <ligand>
        <name>ATP</name>
        <dbReference type="ChEBI" id="CHEBI:30616"/>
        <label>2</label>
    </ligand>
</feature>
<dbReference type="RefSeq" id="WP_207299102.1">
    <property type="nucleotide sequence ID" value="NZ_CP071444.1"/>
</dbReference>
<evidence type="ECO:0000256" key="9">
    <source>
        <dbReference type="ARBA" id="ARBA00022741"/>
    </source>
</evidence>
<feature type="binding site" evidence="16">
    <location>
        <position position="284"/>
    </location>
    <ligand>
        <name>Mg(2+)</name>
        <dbReference type="ChEBI" id="CHEBI:18420"/>
        <label>1</label>
    </ligand>
</feature>
<feature type="binding site" evidence="16">
    <location>
        <position position="823"/>
    </location>
    <ligand>
        <name>Mn(2+)</name>
        <dbReference type="ChEBI" id="CHEBI:29035"/>
        <label>3</label>
    </ligand>
</feature>
<evidence type="ECO:0000256" key="10">
    <source>
        <dbReference type="ARBA" id="ARBA00022840"/>
    </source>
</evidence>
<dbReference type="GO" id="GO:0005737">
    <property type="term" value="C:cytoplasm"/>
    <property type="evidence" value="ECO:0007669"/>
    <property type="project" value="TreeGrafter"/>
</dbReference>
<feature type="binding site" evidence="16">
    <location>
        <position position="129"/>
    </location>
    <ligand>
        <name>ATP</name>
        <dbReference type="ChEBI" id="CHEBI:30616"/>
        <label>1</label>
    </ligand>
</feature>
<feature type="binding site" evidence="16">
    <location>
        <position position="755"/>
    </location>
    <ligand>
        <name>ATP</name>
        <dbReference type="ChEBI" id="CHEBI:30616"/>
        <label>2</label>
    </ligand>
</feature>
<dbReference type="PROSITE" id="PS00867">
    <property type="entry name" value="CPSASE_2"/>
    <property type="match status" value="2"/>
</dbReference>
<feature type="domain" description="ATP-grasp" evidence="17">
    <location>
        <begin position="133"/>
        <end position="327"/>
    </location>
</feature>
<evidence type="ECO:0000256" key="6">
    <source>
        <dbReference type="ARBA" id="ARBA00022605"/>
    </source>
</evidence>
<feature type="binding site" evidence="16">
    <location>
        <position position="298"/>
    </location>
    <ligand>
        <name>Mg(2+)</name>
        <dbReference type="ChEBI" id="CHEBI:18420"/>
        <label>1</label>
    </ligand>
</feature>
<dbReference type="InterPro" id="IPR011761">
    <property type="entry name" value="ATP-grasp"/>
</dbReference>
<evidence type="ECO:0000259" key="18">
    <source>
        <dbReference type="PROSITE" id="PS51855"/>
    </source>
</evidence>
<feature type="binding site" evidence="16">
    <location>
        <position position="175"/>
    </location>
    <ligand>
        <name>ATP</name>
        <dbReference type="ChEBI" id="CHEBI:30616"/>
        <label>1</label>
    </ligand>
</feature>
<dbReference type="Pfam" id="PF02786">
    <property type="entry name" value="CPSase_L_D2"/>
    <property type="match status" value="2"/>
</dbReference>
<keyword evidence="8 16" id="KW-0677">Repeat</keyword>
<dbReference type="FunFam" id="3.40.50.20:FF:000002">
    <property type="entry name" value="Carbamoyl-phosphate synthase large chain"/>
    <property type="match status" value="1"/>
</dbReference>
<dbReference type="FunFam" id="3.30.470.20:FF:000026">
    <property type="entry name" value="Carbamoyl-phosphate synthase large chain"/>
    <property type="match status" value="1"/>
</dbReference>
<feature type="region of interest" description="Carbamoyl phosphate synthetic domain" evidence="16">
    <location>
        <begin position="550"/>
        <end position="932"/>
    </location>
</feature>
<dbReference type="GO" id="GO:0006526">
    <property type="term" value="P:L-arginine biosynthetic process"/>
    <property type="evidence" value="ECO:0007669"/>
    <property type="project" value="UniProtKB-UniRule"/>
</dbReference>
<dbReference type="InterPro" id="IPR058047">
    <property type="entry name" value="CPSase_preATP-grasp"/>
</dbReference>
<feature type="binding site" evidence="16">
    <location>
        <position position="215"/>
    </location>
    <ligand>
        <name>ATP</name>
        <dbReference type="ChEBI" id="CHEBI:30616"/>
        <label>1</label>
    </ligand>
</feature>
<feature type="binding site" evidence="16">
    <location>
        <position position="176"/>
    </location>
    <ligand>
        <name>ATP</name>
        <dbReference type="ChEBI" id="CHEBI:30616"/>
        <label>1</label>
    </ligand>
</feature>
<dbReference type="InterPro" id="IPR013815">
    <property type="entry name" value="ATP_grasp_subdomain_1"/>
</dbReference>
<keyword evidence="5 16" id="KW-0436">Ligase</keyword>
<feature type="binding site" evidence="16">
    <location>
        <position position="210"/>
    </location>
    <ligand>
        <name>ATP</name>
        <dbReference type="ChEBI" id="CHEBI:30616"/>
        <label>1</label>
    </ligand>
</feature>
<dbReference type="InterPro" id="IPR033937">
    <property type="entry name" value="MGS_CPS_CarB"/>
</dbReference>
<dbReference type="AlphaFoldDB" id="A0A974XFN3"/>
<evidence type="ECO:0000256" key="15">
    <source>
        <dbReference type="ARBA" id="ARBA00048816"/>
    </source>
</evidence>
<dbReference type="GO" id="GO:0044205">
    <property type="term" value="P:'de novo' UMP biosynthetic process"/>
    <property type="evidence" value="ECO:0007669"/>
    <property type="project" value="UniProtKB-UniRule"/>
</dbReference>
<feature type="binding site" evidence="16">
    <location>
        <position position="749"/>
    </location>
    <ligand>
        <name>ATP</name>
        <dbReference type="ChEBI" id="CHEBI:30616"/>
        <label>2</label>
    </ligand>
</feature>
<feature type="binding site" evidence="16">
    <location>
        <position position="751"/>
    </location>
    <ligand>
        <name>ATP</name>
        <dbReference type="ChEBI" id="CHEBI:30616"/>
        <label>2</label>
    </ligand>
</feature>
<dbReference type="PROSITE" id="PS50975">
    <property type="entry name" value="ATP_GRASP"/>
    <property type="match status" value="2"/>
</dbReference>
<dbReference type="InterPro" id="IPR016185">
    <property type="entry name" value="PreATP-grasp_dom_sf"/>
</dbReference>
<feature type="binding site" evidence="16">
    <location>
        <position position="243"/>
    </location>
    <ligand>
        <name>ATP</name>
        <dbReference type="ChEBI" id="CHEBI:30616"/>
        <label>1</label>
    </ligand>
</feature>
<keyword evidence="9 16" id="KW-0547">Nucleotide-binding</keyword>
<dbReference type="Pfam" id="PF25596">
    <property type="entry name" value="CPSase_L_D1"/>
    <property type="match status" value="2"/>
</dbReference>
<dbReference type="SUPFAM" id="SSF52440">
    <property type="entry name" value="PreATP-grasp domain"/>
    <property type="match status" value="2"/>
</dbReference>
<feature type="binding site" evidence="16">
    <location>
        <position position="300"/>
    </location>
    <ligand>
        <name>Mn(2+)</name>
        <dbReference type="ChEBI" id="CHEBI:29035"/>
        <label>2</label>
    </ligand>
</feature>
<feature type="region of interest" description="Carboxyphosphate synthetic domain" evidence="16">
    <location>
        <begin position="1"/>
        <end position="401"/>
    </location>
</feature>
<evidence type="ECO:0000259" key="17">
    <source>
        <dbReference type="PROSITE" id="PS50975"/>
    </source>
</evidence>
<dbReference type="HAMAP" id="MF_01210_B">
    <property type="entry name" value="CPSase_L_chain_B"/>
    <property type="match status" value="1"/>
</dbReference>
<dbReference type="Gene3D" id="1.10.1030.10">
    <property type="entry name" value="Carbamoyl-phosphate synthetase, large subunit oligomerisation domain"/>
    <property type="match status" value="1"/>
</dbReference>
<dbReference type="InterPro" id="IPR006275">
    <property type="entry name" value="CPSase_lsu"/>
</dbReference>
<dbReference type="HAMAP" id="MF_01210_A">
    <property type="entry name" value="CPSase_L_chain_A"/>
    <property type="match status" value="1"/>
</dbReference>
<feature type="binding site" evidence="16">
    <location>
        <position position="298"/>
    </location>
    <ligand>
        <name>Mn(2+)</name>
        <dbReference type="ChEBI" id="CHEBI:29035"/>
        <label>2</label>
    </ligand>
</feature>
<keyword evidence="20" id="KW-1185">Reference proteome</keyword>
<dbReference type="FunFam" id="3.40.50.20:FF:000001">
    <property type="entry name" value="Carbamoyl-phosphate synthase large chain"/>
    <property type="match status" value="1"/>
</dbReference>
<dbReference type="InterPro" id="IPR005480">
    <property type="entry name" value="CPSase_lsu_oligo"/>
</dbReference>
<feature type="binding site" evidence="16">
    <location>
        <position position="782"/>
    </location>
    <ligand>
        <name>ATP</name>
        <dbReference type="ChEBI" id="CHEBI:30616"/>
        <label>2</label>
    </ligand>
</feature>
<keyword evidence="7" id="KW-0479">Metal-binding</keyword>
<feature type="binding site" evidence="16">
    <location>
        <position position="835"/>
    </location>
    <ligand>
        <name>Mg(2+)</name>
        <dbReference type="ChEBI" id="CHEBI:18420"/>
        <label>3</label>
    </ligand>
</feature>
<dbReference type="FunFam" id="1.10.1030.10:FF:000002">
    <property type="entry name" value="Carbamoyl-phosphate synthase large chain"/>
    <property type="match status" value="1"/>
</dbReference>
<dbReference type="EC" id="6.3.4.16" evidence="16"/>
<dbReference type="Gene3D" id="3.40.50.20">
    <property type="match status" value="2"/>
</dbReference>
<feature type="binding site" evidence="16">
    <location>
        <position position="835"/>
    </location>
    <ligand>
        <name>Mn(2+)</name>
        <dbReference type="ChEBI" id="CHEBI:29035"/>
        <label>3</label>
    </ligand>
</feature>
<dbReference type="GO" id="GO:0006541">
    <property type="term" value="P:glutamine metabolic process"/>
    <property type="evidence" value="ECO:0007669"/>
    <property type="project" value="TreeGrafter"/>
</dbReference>
<comment type="caution">
    <text evidence="16">Lacks conserved residue(s) required for the propagation of feature annotation.</text>
</comment>
<name>A0A974XFN3_9FIRM</name>
<feature type="binding site" evidence="16">
    <location>
        <position position="780"/>
    </location>
    <ligand>
        <name>ATP</name>
        <dbReference type="ChEBI" id="CHEBI:30616"/>
        <label>2</label>
    </ligand>
</feature>
<dbReference type="SMART" id="SM00851">
    <property type="entry name" value="MGS"/>
    <property type="match status" value="1"/>
</dbReference>
<comment type="cofactor">
    <cofactor evidence="1">
        <name>Mn(2+)</name>
        <dbReference type="ChEBI" id="CHEBI:29035"/>
    </cofactor>
</comment>
<dbReference type="EMBL" id="CP071444">
    <property type="protein sequence ID" value="QSX07760.1"/>
    <property type="molecule type" value="Genomic_DNA"/>
</dbReference>
<feature type="domain" description="MGS-like" evidence="18">
    <location>
        <begin position="933"/>
        <end position="1071"/>
    </location>
</feature>
<dbReference type="SUPFAM" id="SSF48108">
    <property type="entry name" value="Carbamoyl phosphate synthetase, large subunit connection domain"/>
    <property type="match status" value="1"/>
</dbReference>
<evidence type="ECO:0000256" key="5">
    <source>
        <dbReference type="ARBA" id="ARBA00022598"/>
    </source>
</evidence>
<comment type="similarity">
    <text evidence="3 16">Belongs to the CarB family.</text>
</comment>
<dbReference type="NCBIfam" id="TIGR01369">
    <property type="entry name" value="CPSaseII_lrg"/>
    <property type="match status" value="1"/>
</dbReference>
<evidence type="ECO:0000256" key="11">
    <source>
        <dbReference type="ARBA" id="ARBA00022842"/>
    </source>
</evidence>
<accession>A0A974XFN3</accession>
<dbReference type="PROSITE" id="PS51855">
    <property type="entry name" value="MGS"/>
    <property type="match status" value="1"/>
</dbReference>
<evidence type="ECO:0000256" key="7">
    <source>
        <dbReference type="ARBA" id="ARBA00022723"/>
    </source>
</evidence>
<reference evidence="19" key="1">
    <citation type="submission" date="2021-03" db="EMBL/GenBank/DDBJ databases">
        <title>Alkalibacter marinus sp. nov., isolated from tidal flat sediment.</title>
        <authorList>
            <person name="Namirimu T."/>
            <person name="Yang J.-A."/>
            <person name="Yang S.-H."/>
            <person name="Kim Y.-J."/>
            <person name="Kwon K.K."/>
        </authorList>
    </citation>
    <scope>NUCLEOTIDE SEQUENCE</scope>
    <source>
        <strain evidence="19">ES005</strain>
    </source>
</reference>
<organism evidence="19 20">
    <name type="scientific">Alkalibacter rhizosphaerae</name>
    <dbReference type="NCBI Taxonomy" id="2815577"/>
    <lineage>
        <taxon>Bacteria</taxon>
        <taxon>Bacillati</taxon>
        <taxon>Bacillota</taxon>
        <taxon>Clostridia</taxon>
        <taxon>Eubacteriales</taxon>
        <taxon>Eubacteriaceae</taxon>
        <taxon>Alkalibacter</taxon>
    </lineage>
</organism>
<feature type="binding site" evidence="16">
    <location>
        <position position="783"/>
    </location>
    <ligand>
        <name>ATP</name>
        <dbReference type="ChEBI" id="CHEBI:30616"/>
        <label>2</label>
    </ligand>
</feature>
<dbReference type="PROSITE" id="PS00866">
    <property type="entry name" value="CPSASE_1"/>
    <property type="match status" value="2"/>
</dbReference>
<feature type="binding site" evidence="16">
    <location>
        <position position="835"/>
    </location>
    <ligand>
        <name>Mg(2+)</name>
        <dbReference type="ChEBI" id="CHEBI:18420"/>
        <label>4</label>
    </ligand>
</feature>
<evidence type="ECO:0000256" key="13">
    <source>
        <dbReference type="ARBA" id="ARBA00023211"/>
    </source>
</evidence>
<evidence type="ECO:0000256" key="16">
    <source>
        <dbReference type="HAMAP-Rule" id="MF_01210"/>
    </source>
</evidence>
<dbReference type="SUPFAM" id="SSF52335">
    <property type="entry name" value="Methylglyoxal synthase-like"/>
    <property type="match status" value="1"/>
</dbReference>
<feature type="binding site" evidence="16">
    <location>
        <position position="300"/>
    </location>
    <ligand>
        <name>Mg(2+)</name>
        <dbReference type="ChEBI" id="CHEBI:18420"/>
        <label>2</label>
    </ligand>
</feature>
<comment type="cofactor">
    <cofactor evidence="16">
        <name>Mg(2+)</name>
        <dbReference type="ChEBI" id="CHEBI:18420"/>
    </cofactor>
    <cofactor evidence="16">
        <name>Mn(2+)</name>
        <dbReference type="ChEBI" id="CHEBI:29035"/>
    </cofactor>
    <text evidence="16">Binds 4 Mg(2+) or Mn(2+) ions per subunit.</text>
</comment>
<keyword evidence="6 16" id="KW-0028">Amino-acid biosynthesis</keyword>
<dbReference type="Gene3D" id="3.30.1490.20">
    <property type="entry name" value="ATP-grasp fold, A domain"/>
    <property type="match status" value="1"/>
</dbReference>
<evidence type="ECO:0000256" key="3">
    <source>
        <dbReference type="ARBA" id="ARBA00009799"/>
    </source>
</evidence>
<dbReference type="SMART" id="SM01096">
    <property type="entry name" value="CPSase_L_D3"/>
    <property type="match status" value="1"/>
</dbReference>
<comment type="pathway">
    <text evidence="16">Pyrimidine metabolism; UMP biosynthesis via de novo pathway; (S)-dihydroorotate from bicarbonate: step 1/3.</text>
</comment>
<dbReference type="GO" id="GO:0005524">
    <property type="term" value="F:ATP binding"/>
    <property type="evidence" value="ECO:0007669"/>
    <property type="project" value="UniProtKB-UniRule"/>
</dbReference>
<feature type="binding site" evidence="16">
    <location>
        <position position="835"/>
    </location>
    <ligand>
        <name>Mn(2+)</name>
        <dbReference type="ChEBI" id="CHEBI:29035"/>
        <label>4</label>
    </ligand>
</feature>
<dbReference type="SUPFAM" id="SSF56059">
    <property type="entry name" value="Glutathione synthetase ATP-binding domain-like"/>
    <property type="match status" value="2"/>
</dbReference>
<comment type="catalytic activity">
    <reaction evidence="15 16">
        <text>hydrogencarbonate + L-glutamine + 2 ATP + H2O = carbamoyl phosphate + L-glutamate + 2 ADP + phosphate + 2 H(+)</text>
        <dbReference type="Rhea" id="RHEA:18633"/>
        <dbReference type="ChEBI" id="CHEBI:15377"/>
        <dbReference type="ChEBI" id="CHEBI:15378"/>
        <dbReference type="ChEBI" id="CHEBI:17544"/>
        <dbReference type="ChEBI" id="CHEBI:29985"/>
        <dbReference type="ChEBI" id="CHEBI:30616"/>
        <dbReference type="ChEBI" id="CHEBI:43474"/>
        <dbReference type="ChEBI" id="CHEBI:58228"/>
        <dbReference type="ChEBI" id="CHEBI:58359"/>
        <dbReference type="ChEBI" id="CHEBI:456216"/>
        <dbReference type="EC" id="6.3.5.5"/>
    </reaction>
</comment>
<dbReference type="InterPro" id="IPR011607">
    <property type="entry name" value="MGS-like_dom"/>
</dbReference>
<dbReference type="InterPro" id="IPR036897">
    <property type="entry name" value="CarbamoylP_synth_lsu_oligo_sf"/>
</dbReference>
<feature type="binding site" evidence="16">
    <location>
        <position position="837"/>
    </location>
    <ligand>
        <name>Mn(2+)</name>
        <dbReference type="ChEBI" id="CHEBI:29035"/>
        <label>4</label>
    </ligand>
</feature>
<proteinExistence type="inferred from homology"/>
<evidence type="ECO:0000256" key="4">
    <source>
        <dbReference type="ARBA" id="ARBA00022571"/>
    </source>
</evidence>
<keyword evidence="12 16" id="KW-0665">Pyrimidine biosynthesis</keyword>
<feature type="binding site" evidence="16">
    <location>
        <position position="823"/>
    </location>
    <ligand>
        <name>ATP</name>
        <dbReference type="ChEBI" id="CHEBI:30616"/>
        <label>2</label>
    </ligand>
</feature>
<evidence type="ECO:0000256" key="14">
    <source>
        <dbReference type="ARBA" id="ARBA00047359"/>
    </source>
</evidence>
<feature type="binding site" evidence="16">
    <location>
        <position position="169"/>
    </location>
    <ligand>
        <name>ATP</name>
        <dbReference type="ChEBI" id="CHEBI:30616"/>
        <label>1</label>
    </ligand>
</feature>
<protein>
    <recommendedName>
        <fullName evidence="16">Carbamoyl phosphate synthase large chain</fullName>
        <ecNumber evidence="16">6.3.4.16</ecNumber>
        <ecNumber evidence="16">6.3.5.5</ecNumber>
    </recommendedName>
    <alternativeName>
        <fullName evidence="16">Carbamoyl phosphate synthetase ammonia chain</fullName>
    </alternativeName>
</protein>
<feature type="binding site" evidence="16">
    <location>
        <position position="837"/>
    </location>
    <ligand>
        <name>Mg(2+)</name>
        <dbReference type="ChEBI" id="CHEBI:18420"/>
        <label>4</label>
    </ligand>
</feature>
<dbReference type="NCBIfam" id="NF003671">
    <property type="entry name" value="PRK05294.1"/>
    <property type="match status" value="1"/>
</dbReference>
<comment type="function">
    <text evidence="16">Large subunit of the glutamine-dependent carbamoyl phosphate synthetase (CPSase). CPSase catalyzes the formation of carbamoyl phosphate from the ammonia moiety of glutamine, carbonate, and phosphate donated by ATP, constituting the first step of 2 biosynthetic pathways, one leading to arginine and/or urea and the other to pyrimidine nucleotides. The large subunit (synthetase) binds the substrates ammonia (free or transferred from glutamine from the small subunit), hydrogencarbonate and ATP and carries out an ATP-coupled ligase reaction, activating hydrogencarbonate by forming carboxy phosphate which reacts with ammonia to form carbamoyl phosphate.</text>
</comment>
<feature type="binding site" evidence="16">
    <location>
        <position position="710"/>
    </location>
    <ligand>
        <name>ATP</name>
        <dbReference type="ChEBI" id="CHEBI:30616"/>
        <label>2</label>
    </ligand>
</feature>
<dbReference type="GO" id="GO:0004087">
    <property type="term" value="F:carbamoyl-phosphate synthase (ammonia) activity"/>
    <property type="evidence" value="ECO:0007669"/>
    <property type="project" value="UniProtKB-EC"/>
</dbReference>
<dbReference type="PANTHER" id="PTHR11405:SF53">
    <property type="entry name" value="CARBAMOYL-PHOSPHATE SYNTHASE [AMMONIA], MITOCHONDRIAL"/>
    <property type="match status" value="1"/>
</dbReference>
<feature type="binding site" evidence="16">
    <location>
        <position position="241"/>
    </location>
    <ligand>
        <name>ATP</name>
        <dbReference type="ChEBI" id="CHEBI:30616"/>
        <label>1</label>
    </ligand>
</feature>
<dbReference type="Pfam" id="PF02142">
    <property type="entry name" value="MGS"/>
    <property type="match status" value="1"/>
</dbReference>
<dbReference type="InterPro" id="IPR036914">
    <property type="entry name" value="MGS-like_dom_sf"/>
</dbReference>
<feature type="binding site" evidence="16">
    <location>
        <position position="284"/>
    </location>
    <ligand>
        <name>Mn(2+)</name>
        <dbReference type="ChEBI" id="CHEBI:29035"/>
        <label>1</label>
    </ligand>
</feature>
<dbReference type="EC" id="6.3.5.5" evidence="16"/>
<keyword evidence="4 16" id="KW-0055">Arginine biosynthesis</keyword>
<dbReference type="KEGG" id="alka:J0B03_08000"/>
<dbReference type="SMART" id="SM01209">
    <property type="entry name" value="GARS_A"/>
    <property type="match status" value="1"/>
</dbReference>
<feature type="binding site" evidence="16">
    <location>
        <position position="823"/>
    </location>
    <ligand>
        <name>Mg(2+)</name>
        <dbReference type="ChEBI" id="CHEBI:18420"/>
        <label>3</label>
    </ligand>
</feature>
<dbReference type="GO" id="GO:0046872">
    <property type="term" value="F:metal ion binding"/>
    <property type="evidence" value="ECO:0007669"/>
    <property type="project" value="UniProtKB-KW"/>
</dbReference>
<dbReference type="InterPro" id="IPR005483">
    <property type="entry name" value="CPSase_dom"/>
</dbReference>
<dbReference type="Proteomes" id="UP000663499">
    <property type="component" value="Chromosome"/>
</dbReference>
<evidence type="ECO:0000256" key="8">
    <source>
        <dbReference type="ARBA" id="ARBA00022737"/>
    </source>
</evidence>
<evidence type="ECO:0000256" key="12">
    <source>
        <dbReference type="ARBA" id="ARBA00022975"/>
    </source>
</evidence>
<feature type="domain" description="ATP-grasp" evidence="17">
    <location>
        <begin position="674"/>
        <end position="864"/>
    </location>
</feature>
<keyword evidence="13" id="KW-0464">Manganese</keyword>
<comment type="catalytic activity">
    <reaction evidence="14 16">
        <text>hydrogencarbonate + NH4(+) + 2 ATP = carbamoyl phosphate + 2 ADP + phosphate + 2 H(+)</text>
        <dbReference type="Rhea" id="RHEA:18029"/>
        <dbReference type="ChEBI" id="CHEBI:15378"/>
        <dbReference type="ChEBI" id="CHEBI:17544"/>
        <dbReference type="ChEBI" id="CHEBI:28938"/>
        <dbReference type="ChEBI" id="CHEBI:30616"/>
        <dbReference type="ChEBI" id="CHEBI:43474"/>
        <dbReference type="ChEBI" id="CHEBI:58228"/>
        <dbReference type="ChEBI" id="CHEBI:456216"/>
        <dbReference type="EC" id="6.3.4.16"/>
    </reaction>
</comment>
<dbReference type="PANTHER" id="PTHR11405">
    <property type="entry name" value="CARBAMOYLTRANSFERASE FAMILY MEMBER"/>
    <property type="match status" value="1"/>
</dbReference>
<keyword evidence="10 16" id="KW-0067">ATP-binding</keyword>